<dbReference type="RefSeq" id="WP_191139089.1">
    <property type="nucleotide sequence ID" value="NZ_JACXAG020000002.1"/>
</dbReference>
<reference evidence="3" key="1">
    <citation type="submission" date="2020-09" db="EMBL/GenBank/DDBJ databases">
        <title>A novel bacterium of genus Hazenella, isolated from South China Sea.</title>
        <authorList>
            <person name="Huang H."/>
            <person name="Mo K."/>
            <person name="Hu Y."/>
        </authorList>
    </citation>
    <scope>NUCLEOTIDE SEQUENCE</scope>
    <source>
        <strain evidence="3">IB182357</strain>
    </source>
</reference>
<sequence length="273" mass="31487">MNHVFQETEPLSNPITYWHVQSKHKNLPYHILVSVPKVEPPIAGFPVIYVLDGNAFFYTVKEQVRLQSTRPDRTKIPPSIVVGIGYPNDQDFEHKRRFYDFTFLTKENLPPHPKGMDWPETGGAEYFLSFIENELKTFISQKYPVDQNQQSIFGHSLGGLLALEILYSRPNCFQTYLASSPSIWWNDRNILKRNSSFSAFLPSLNSKIGLFLSVGALERDHMIHDAKVLYDQLTSITHPYFKVGFYNAGEENHLSVVPTILSRALRFIEQKHK</sequence>
<organism evidence="3 4">
    <name type="scientific">Polycladospora coralii</name>
    <dbReference type="NCBI Taxonomy" id="2771432"/>
    <lineage>
        <taxon>Bacteria</taxon>
        <taxon>Bacillati</taxon>
        <taxon>Bacillota</taxon>
        <taxon>Bacilli</taxon>
        <taxon>Bacillales</taxon>
        <taxon>Thermoactinomycetaceae</taxon>
        <taxon>Polycladospora</taxon>
    </lineage>
</organism>
<evidence type="ECO:0000256" key="1">
    <source>
        <dbReference type="ARBA" id="ARBA00005622"/>
    </source>
</evidence>
<dbReference type="InterPro" id="IPR052558">
    <property type="entry name" value="Siderophore_Hydrolase_D"/>
</dbReference>
<dbReference type="InterPro" id="IPR000801">
    <property type="entry name" value="Esterase-like"/>
</dbReference>
<evidence type="ECO:0000256" key="2">
    <source>
        <dbReference type="ARBA" id="ARBA00022801"/>
    </source>
</evidence>
<evidence type="ECO:0000313" key="3">
    <source>
        <dbReference type="EMBL" id="MBD1371011.1"/>
    </source>
</evidence>
<gene>
    <name evidence="3" type="ORF">IC620_01375</name>
</gene>
<dbReference type="PANTHER" id="PTHR40841:SF2">
    <property type="entry name" value="SIDEROPHORE-DEGRADING ESTERASE (EUROFUNG)"/>
    <property type="match status" value="1"/>
</dbReference>
<dbReference type="InterPro" id="IPR029058">
    <property type="entry name" value="AB_hydrolase_fold"/>
</dbReference>
<dbReference type="GO" id="GO:0016788">
    <property type="term" value="F:hydrolase activity, acting on ester bonds"/>
    <property type="evidence" value="ECO:0007669"/>
    <property type="project" value="TreeGrafter"/>
</dbReference>
<comment type="similarity">
    <text evidence="1">Belongs to the esterase D family.</text>
</comment>
<protein>
    <submittedName>
        <fullName evidence="3">Alpha/beta hydrolase</fullName>
    </submittedName>
</protein>
<keyword evidence="4" id="KW-1185">Reference proteome</keyword>
<dbReference type="Gene3D" id="3.40.50.1820">
    <property type="entry name" value="alpha/beta hydrolase"/>
    <property type="match status" value="1"/>
</dbReference>
<dbReference type="EMBL" id="JACXAH010000002">
    <property type="protein sequence ID" value="MBD1371011.1"/>
    <property type="molecule type" value="Genomic_DNA"/>
</dbReference>
<proteinExistence type="inferred from homology"/>
<accession>A0A926RW17</accession>
<dbReference type="PANTHER" id="PTHR40841">
    <property type="entry name" value="SIDEROPHORE TRIACETYLFUSARININE C ESTERASE"/>
    <property type="match status" value="1"/>
</dbReference>
<evidence type="ECO:0000313" key="4">
    <source>
        <dbReference type="Proteomes" id="UP000661691"/>
    </source>
</evidence>
<keyword evidence="2 3" id="KW-0378">Hydrolase</keyword>
<dbReference type="AlphaFoldDB" id="A0A926RW17"/>
<dbReference type="Pfam" id="PF00756">
    <property type="entry name" value="Esterase"/>
    <property type="match status" value="1"/>
</dbReference>
<dbReference type="SUPFAM" id="SSF53474">
    <property type="entry name" value="alpha/beta-Hydrolases"/>
    <property type="match status" value="1"/>
</dbReference>
<comment type="caution">
    <text evidence="3">The sequence shown here is derived from an EMBL/GenBank/DDBJ whole genome shotgun (WGS) entry which is preliminary data.</text>
</comment>
<name>A0A926RW17_9BACL</name>
<dbReference type="Proteomes" id="UP000661691">
    <property type="component" value="Unassembled WGS sequence"/>
</dbReference>